<protein>
    <submittedName>
        <fullName evidence="1">Uncharacterized protein</fullName>
    </submittedName>
</protein>
<proteinExistence type="predicted"/>
<keyword evidence="2" id="KW-1185">Reference proteome</keyword>
<accession>A0ACC1NR14</accession>
<sequence>MLSSSASPRPQDIGPADKPADRKSINIPASSADISAGSTTMFPPGTVRLEDMSTGASEGIILQPRPTDDPNDPLNWPSWRKYVNFALVGFYVVMKELGFSDEDLTASYAIGCAFLAVGALLLVPFALKFGRRPLYVVSSLVQFGVSIWSAKIHTVADLLLVNVFIATFGALGEVLVQMTIADVFFVHQRGRLNSLYIWLWQVSVSLGPLIAGFITKGQGWRWVWWWNAIFFALFFLAAFFGYEETRYIYPSSTSPTHARSALHEEQDIASEGAKTWEPVAATLSSTTANDVRNKDLYSVRINRDIPTKTYWQKLALTTAASDGKGIRSFLRHMYQPLILLVTIPAIMYTALAYGILIALQDVMSTAFSLFMTRPPYNFTPSQIGMMNLSKLVGSTIGSLLVGPISDGVIIWLSRRNNGIYEPEMRLWSLVPFLPFIPAGALMLGFGLNNGLPWPVVAVGLALYKLGIAPVNSITITYLTDSYQDIIGDALVGVTVIRNTFSTAFIFAVAPWVAAKVERLPPDMLHPARRRLVSMRPDMPALDKAATNPITNLLTQNTLLKPQ</sequence>
<organism evidence="1 2">
    <name type="scientific">Zarea fungicola</name>
    <dbReference type="NCBI Taxonomy" id="93591"/>
    <lineage>
        <taxon>Eukaryota</taxon>
        <taxon>Fungi</taxon>
        <taxon>Dikarya</taxon>
        <taxon>Ascomycota</taxon>
        <taxon>Pezizomycotina</taxon>
        <taxon>Sordariomycetes</taxon>
        <taxon>Hypocreomycetidae</taxon>
        <taxon>Hypocreales</taxon>
        <taxon>Cordycipitaceae</taxon>
        <taxon>Zarea</taxon>
    </lineage>
</organism>
<name>A0ACC1NR14_9HYPO</name>
<reference evidence="1" key="1">
    <citation type="submission" date="2022-08" db="EMBL/GenBank/DDBJ databases">
        <title>Genome Sequence of Lecanicillium fungicola.</title>
        <authorList>
            <person name="Buettner E."/>
        </authorList>
    </citation>
    <scope>NUCLEOTIDE SEQUENCE</scope>
    <source>
        <strain evidence="1">Babe33</strain>
    </source>
</reference>
<evidence type="ECO:0000313" key="2">
    <source>
        <dbReference type="Proteomes" id="UP001143910"/>
    </source>
</evidence>
<gene>
    <name evidence="1" type="ORF">NQ176_g1944</name>
</gene>
<evidence type="ECO:0000313" key="1">
    <source>
        <dbReference type="EMBL" id="KAJ2981553.1"/>
    </source>
</evidence>
<dbReference type="EMBL" id="JANJQO010000123">
    <property type="protein sequence ID" value="KAJ2981553.1"/>
    <property type="molecule type" value="Genomic_DNA"/>
</dbReference>
<comment type="caution">
    <text evidence="1">The sequence shown here is derived from an EMBL/GenBank/DDBJ whole genome shotgun (WGS) entry which is preliminary data.</text>
</comment>
<dbReference type="Proteomes" id="UP001143910">
    <property type="component" value="Unassembled WGS sequence"/>
</dbReference>